<evidence type="ECO:0000313" key="2">
    <source>
        <dbReference type="EMBL" id="RVU70083.1"/>
    </source>
</evidence>
<feature type="chain" id="PRO_5039137285" description="Surface layer protein A domain-containing protein" evidence="1">
    <location>
        <begin position="22"/>
        <end position="170"/>
    </location>
</feature>
<reference evidence="2 3" key="1">
    <citation type="submission" date="2018-12" db="EMBL/GenBank/DDBJ databases">
        <authorList>
            <person name="Meng J."/>
        </authorList>
    </citation>
    <scope>NUCLEOTIDE SEQUENCE [LARGE SCALE GENOMIC DNA]</scope>
    <source>
        <strain evidence="2 3">HT111-2</strain>
    </source>
</reference>
<keyword evidence="1" id="KW-0732">Signal</keyword>
<sequence length="170" mass="19298">MKKKILVVLSFIALLGVMAFALPKANTQAATTKYGIARKFTTPKATRGTWYYREGNEKKIYQLKITKHAVNNNHLYVRSEKYFKKHVYGVNPTKLSKFIKQTENIYAAQKYQRGFNVNNWVNLAGDGNYYLPVTRKVNGKKVHALKLATGAGPYLAAYAYKTKALVKQAK</sequence>
<comment type="caution">
    <text evidence="2">The sequence shown here is derived from an EMBL/GenBank/DDBJ whole genome shotgun (WGS) entry which is preliminary data.</text>
</comment>
<evidence type="ECO:0000256" key="1">
    <source>
        <dbReference type="SAM" id="SignalP"/>
    </source>
</evidence>
<proteinExistence type="predicted"/>
<organism evidence="2 3">
    <name type="scientific">Lactobacillus xujianguonis</name>
    <dbReference type="NCBI Taxonomy" id="2495899"/>
    <lineage>
        <taxon>Bacteria</taxon>
        <taxon>Bacillati</taxon>
        <taxon>Bacillota</taxon>
        <taxon>Bacilli</taxon>
        <taxon>Lactobacillales</taxon>
        <taxon>Lactobacillaceae</taxon>
        <taxon>Lactobacillus</taxon>
    </lineage>
</organism>
<accession>A0A437ST33</accession>
<keyword evidence="3" id="KW-1185">Reference proteome</keyword>
<dbReference type="RefSeq" id="WP_103661703.1">
    <property type="nucleotide sequence ID" value="NZ_ML136899.1"/>
</dbReference>
<dbReference type="AlphaFoldDB" id="A0A437ST33"/>
<gene>
    <name evidence="2" type="ORF">EJK17_09400</name>
</gene>
<dbReference type="EMBL" id="RXIA01000031">
    <property type="protein sequence ID" value="RVU70083.1"/>
    <property type="molecule type" value="Genomic_DNA"/>
</dbReference>
<protein>
    <recommendedName>
        <fullName evidence="4">Surface layer protein A domain-containing protein</fullName>
    </recommendedName>
</protein>
<evidence type="ECO:0008006" key="4">
    <source>
        <dbReference type="Google" id="ProtNLM"/>
    </source>
</evidence>
<name>A0A437ST33_9LACO</name>
<evidence type="ECO:0000313" key="3">
    <source>
        <dbReference type="Proteomes" id="UP000288291"/>
    </source>
</evidence>
<feature type="signal peptide" evidence="1">
    <location>
        <begin position="1"/>
        <end position="21"/>
    </location>
</feature>
<dbReference type="Proteomes" id="UP000288291">
    <property type="component" value="Unassembled WGS sequence"/>
</dbReference>